<reference evidence="1 2" key="1">
    <citation type="journal article" date="1995" name="Virology">
        <title>Analysis of 45 kb of DNA located at the left end of the chlorella virus PBCV-1 genome.</title>
        <authorList>
            <person name="Lu Z."/>
            <person name="Li Y."/>
            <person name="Zhang Y."/>
            <person name="Kutish G.F."/>
            <person name="Rock D.L."/>
            <person name="Van Etten J.L."/>
        </authorList>
    </citation>
    <scope>NUCLEOTIDE SEQUENCE [LARGE SCALE GENOMIC DNA]</scope>
</reference>
<reference evidence="1 2" key="8">
    <citation type="journal article" date="2010" name="J. Virol.">
        <title>Microarray analysis of Paramecium bursaria chlorella virus 1 transcription.</title>
        <authorList>
            <person name="Yanai-Balser G.M."/>
            <person name="Duncan G.A."/>
            <person name="Eudy J.D."/>
            <person name="Wang D."/>
            <person name="Li X."/>
            <person name="Agarkova I.V."/>
            <person name="Dunigan D.D."/>
            <person name="Van Etten J.L."/>
        </authorList>
    </citation>
    <scope>NUCLEOTIDE SEQUENCE [LARGE SCALE GENOMIC DNA]</scope>
</reference>
<name>Q98433_PBCV1</name>
<gene>
    <name evidence="1" type="primary">a381R</name>
</gene>
<dbReference type="EMBL" id="JF411744">
    <property type="protein sequence ID" value="AAC96749.1"/>
    <property type="molecule type" value="Genomic_DNA"/>
</dbReference>
<organismHost>
    <name type="scientific">Chlorella</name>
    <dbReference type="NCBI Taxonomy" id="3071"/>
</organismHost>
<reference evidence="1 2" key="2">
    <citation type="journal article" date="1995" name="Virology">
        <title>Analysis of 43 kb of the Chlorella virus PBCV-1 330-kb genome: map positions 45 to 88.</title>
        <authorList>
            <person name="Li Y."/>
            <person name="Lu Z."/>
            <person name="Burbank D.E."/>
            <person name="Kutish G.F."/>
            <person name="Rock D.L."/>
            <person name="Van Etten J.L."/>
        </authorList>
    </citation>
    <scope>NUCLEOTIDE SEQUENCE [LARGE SCALE GENOMIC DNA]</scope>
</reference>
<reference evidence="1 2" key="4">
    <citation type="journal article" date="1996" name="Virology">
        <title>Analysis of 76 kb of the chlorella virus PBCV-1 330-kb genome: map positions 182 to 258.</title>
        <authorList>
            <person name="Kutish G.F."/>
            <person name="Li Y."/>
            <person name="Lu Z."/>
            <person name="Furuta M."/>
            <person name="Rock D.L."/>
            <person name="Van Etten J.L."/>
        </authorList>
    </citation>
    <scope>NUCLEOTIDE SEQUENCE [LARGE SCALE GENOMIC DNA]</scope>
</reference>
<protein>
    <submittedName>
        <fullName evidence="1">Uncharacterized protein</fullName>
    </submittedName>
</protein>
<proteinExistence type="predicted"/>
<reference evidence="1 2" key="7">
    <citation type="journal article" date="2000" name="Virology">
        <title>Characterization of a beta-1,3-glucanase encoded by chlorella virus PBCV-1.</title>
        <authorList>
            <person name="Sun L."/>
            <person name="Gurnon J.R."/>
            <person name="Adams B.J."/>
            <person name="Graves M.V."/>
            <person name="Van Etten J.L."/>
        </authorList>
    </citation>
    <scope>NUCLEOTIDE SEQUENCE [LARGE SCALE GENOMIC DNA]</scope>
</reference>
<dbReference type="GeneID" id="918412"/>
<reference evidence="1 2" key="3">
    <citation type="journal article" date="1996" name="Virology">
        <title>Analysis of 94 kb of the chlorella virus PBCV-1 330-kb genome: map positions 88 to 182.</title>
        <authorList>
            <person name="Lu Z."/>
            <person name="Li Y."/>
            <person name="Que Q."/>
            <person name="Kutish G.F."/>
            <person name="Rock D.L."/>
            <person name="Van Etten J.L."/>
        </authorList>
    </citation>
    <scope>NUCLEOTIDE SEQUENCE [LARGE SCALE GENOMIC DNA]</scope>
</reference>
<dbReference type="RefSeq" id="NP_048738.1">
    <property type="nucleotide sequence ID" value="NC_000852.5"/>
</dbReference>
<reference evidence="1 2" key="6">
    <citation type="journal article" date="1999" name="Virology">
        <title>Chlorella virus PBCV-1 encodes a functional homospermidine synthase.</title>
        <authorList>
            <person name="Kaiser A."/>
            <person name="Vollmert M."/>
            <person name="Tholl D."/>
            <person name="Graves M.V."/>
            <person name="Gurnon J.R."/>
            <person name="Xing W."/>
            <person name="Lisec A.D."/>
            <person name="Nickerson K.W."/>
            <person name="Van Etten J.L."/>
        </authorList>
    </citation>
    <scope>NUCLEOTIDE SEQUENCE [LARGE SCALE GENOMIC DNA]</scope>
</reference>
<sequence length="85" mass="9747">MYCPCLCFMFTVCPRYTLYRFPPVGDKLTANSYTAGISRSLLLLFAIRSLKEGPQSEGTAKRSHLAPRKNFRYFEKKLGEIFSRG</sequence>
<dbReference type="Proteomes" id="UP000000862">
    <property type="component" value="Segment"/>
</dbReference>
<accession>Q98433</accession>
<reference evidence="1 2" key="5">
    <citation type="journal article" date="1997" name="Virology">
        <title>Analysis of 74 kb of DNA located at the right end of the 330-kb chlorella virus PBCV-1 genome.</title>
        <authorList>
            <person name="Li Y."/>
            <person name="Lu Z."/>
            <person name="Sun L."/>
            <person name="Ropp S."/>
            <person name="Kutish G.F."/>
            <person name="Rock D.L."/>
            <person name="Van Etten J.L."/>
        </authorList>
    </citation>
    <scope>NUCLEOTIDE SEQUENCE [LARGE SCALE GENOMIC DNA]</scope>
</reference>
<dbReference type="OrthoDB" id="35627at10239"/>
<evidence type="ECO:0000313" key="1">
    <source>
        <dbReference type="EMBL" id="AAC96749.1"/>
    </source>
</evidence>
<evidence type="ECO:0000313" key="2">
    <source>
        <dbReference type="Proteomes" id="UP000000862"/>
    </source>
</evidence>
<keyword evidence="2" id="KW-1185">Reference proteome</keyword>
<organism evidence="1 2">
    <name type="scientific">Paramecium bursaria Chlorella virus 1</name>
    <name type="common">PBCV-1</name>
    <dbReference type="NCBI Taxonomy" id="10506"/>
    <lineage>
        <taxon>Viruses</taxon>
        <taxon>Varidnaviria</taxon>
        <taxon>Bamfordvirae</taxon>
        <taxon>Nucleocytoviricota</taxon>
        <taxon>Megaviricetes</taxon>
        <taxon>Algavirales</taxon>
        <taxon>Phycodnaviridae</taxon>
        <taxon>Chlorovirus</taxon>
        <taxon>Chlorovirus vanettense</taxon>
    </lineage>
</organism>
<dbReference type="KEGG" id="vg:918412"/>
<dbReference type="PIR" id="T17882">
    <property type="entry name" value="T17882"/>
</dbReference>